<protein>
    <submittedName>
        <fullName evidence="2">Uncharacterized protein</fullName>
    </submittedName>
</protein>
<dbReference type="Proteomes" id="UP000002735">
    <property type="component" value="Chromosome"/>
</dbReference>
<feature type="transmembrane region" description="Helical" evidence="1">
    <location>
        <begin position="13"/>
        <end position="30"/>
    </location>
</feature>
<accession>C6CL45</accession>
<evidence type="ECO:0000256" key="1">
    <source>
        <dbReference type="SAM" id="Phobius"/>
    </source>
</evidence>
<proteinExistence type="predicted"/>
<dbReference type="KEGG" id="dze:Dd1591_2531"/>
<dbReference type="HOGENOM" id="CLU_3308644_0_0_6"/>
<evidence type="ECO:0000313" key="2">
    <source>
        <dbReference type="EMBL" id="ACT07371.1"/>
    </source>
</evidence>
<organism evidence="2 3">
    <name type="scientific">Dickeya chrysanthemi (strain Ech1591)</name>
    <name type="common">Dickeya zeae (strain Ech1591)</name>
    <dbReference type="NCBI Taxonomy" id="561229"/>
    <lineage>
        <taxon>Bacteria</taxon>
        <taxon>Pseudomonadati</taxon>
        <taxon>Pseudomonadota</taxon>
        <taxon>Gammaproteobacteria</taxon>
        <taxon>Enterobacterales</taxon>
        <taxon>Pectobacteriaceae</taxon>
        <taxon>Dickeya</taxon>
    </lineage>
</organism>
<sequence length="39" mass="4639">MDINSLHYLRYNSVIYLCILLIFTAFKYPSNDLNSIKNK</sequence>
<keyword evidence="1" id="KW-0812">Transmembrane</keyword>
<dbReference type="STRING" id="561229.Dd1591_2531"/>
<dbReference type="AlphaFoldDB" id="C6CL45"/>
<evidence type="ECO:0000313" key="3">
    <source>
        <dbReference type="Proteomes" id="UP000002735"/>
    </source>
</evidence>
<reference evidence="2 3" key="1">
    <citation type="submission" date="2009-06" db="EMBL/GenBank/DDBJ databases">
        <title>Complete sequence of Dickeya zeae Ech1591.</title>
        <authorList>
            <consortium name="US DOE Joint Genome Institute"/>
            <person name="Lucas S."/>
            <person name="Copeland A."/>
            <person name="Lapidus A."/>
            <person name="Glavina del Rio T."/>
            <person name="Tice H."/>
            <person name="Bruce D."/>
            <person name="Goodwin L."/>
            <person name="Pitluck S."/>
            <person name="Chertkov O."/>
            <person name="Brettin T."/>
            <person name="Detter J.C."/>
            <person name="Han C."/>
            <person name="Larimer F."/>
            <person name="Land M."/>
            <person name="Hauser L."/>
            <person name="Kyrpides N."/>
            <person name="Ovchinnikova G."/>
            <person name="Balakrishnan V."/>
            <person name="Glasner J."/>
            <person name="Perna N.T."/>
        </authorList>
    </citation>
    <scope>NUCLEOTIDE SEQUENCE [LARGE SCALE GENOMIC DNA]</scope>
    <source>
        <strain evidence="2 3">Ech1591</strain>
    </source>
</reference>
<keyword evidence="1" id="KW-0472">Membrane</keyword>
<gene>
    <name evidence="2" type="ordered locus">Dd1591_2531</name>
</gene>
<name>C6CL45_DICC1</name>
<keyword evidence="1" id="KW-1133">Transmembrane helix</keyword>
<dbReference type="EMBL" id="CP001655">
    <property type="protein sequence ID" value="ACT07371.1"/>
    <property type="molecule type" value="Genomic_DNA"/>
</dbReference>